<organism evidence="1">
    <name type="scientific">Eubacterium limosum</name>
    <dbReference type="NCBI Taxonomy" id="1736"/>
    <lineage>
        <taxon>Bacteria</taxon>
        <taxon>Bacillati</taxon>
        <taxon>Bacillota</taxon>
        <taxon>Clostridia</taxon>
        <taxon>Eubacteriales</taxon>
        <taxon>Eubacteriaceae</taxon>
        <taxon>Eubacterium</taxon>
    </lineage>
</organism>
<accession>A0A6N3HH43</accession>
<dbReference type="Gene3D" id="3.40.50.2000">
    <property type="entry name" value="Glycogen Phosphorylase B"/>
    <property type="match status" value="1"/>
</dbReference>
<protein>
    <submittedName>
        <fullName evidence="1">Uncharacterized protein</fullName>
    </submittedName>
</protein>
<name>A0A6N3HH43_EUBLI</name>
<dbReference type="SUPFAM" id="SSF53756">
    <property type="entry name" value="UDP-Glycosyltransferase/glycogen phosphorylase"/>
    <property type="match status" value="1"/>
</dbReference>
<sequence length="353" mass="42027">MKKICFVTIGNVYMVPYMKNYSKHINSDYSVIYWDRENLNETDERNKYYRFSYEIKLKDKAKKIIGYLEYRKFIKKIMRENNFDMVIFLQTLSALLMTGYIEKELKNKYIVDVRDYTYETNKIIYSIEKRIVDKSKLCVISSEGYKTFLPQHEYITDHNMRDLPKKKVEEIQNREKTRTVIHIGFVGYVNYQEQHKKLIMALKDDDRFKMSFIGTRAYELKAFCEENNVNNVTLVDTFDTKKTLDYYTDIDLVNNLYGNHTPNLDYALSNKLYFSTELWIPILVCPDTFMESVSKEYGIGMTVDLDSQGFADDIYNYYQNINWKSFVSGCNRFVAKARDDQKRLGECLEVILN</sequence>
<dbReference type="AlphaFoldDB" id="A0A6N3HH43"/>
<reference evidence="1" key="1">
    <citation type="submission" date="2019-11" db="EMBL/GenBank/DDBJ databases">
        <authorList>
            <person name="Feng L."/>
        </authorList>
    </citation>
    <scope>NUCLEOTIDE SEQUENCE</scope>
    <source>
        <strain evidence="1">ElimosumLFYP34</strain>
    </source>
</reference>
<gene>
    <name evidence="1" type="ORF">ELLFYP34_01201</name>
</gene>
<evidence type="ECO:0000313" key="1">
    <source>
        <dbReference type="EMBL" id="VYU75179.1"/>
    </source>
</evidence>
<proteinExistence type="predicted"/>
<dbReference type="EMBL" id="CACRTR010000023">
    <property type="protein sequence ID" value="VYU75179.1"/>
    <property type="molecule type" value="Genomic_DNA"/>
</dbReference>